<dbReference type="Pfam" id="PF00196">
    <property type="entry name" value="GerE"/>
    <property type="match status" value="1"/>
</dbReference>
<proteinExistence type="predicted"/>
<evidence type="ECO:0000313" key="9">
    <source>
        <dbReference type="Proteomes" id="UP001161325"/>
    </source>
</evidence>
<evidence type="ECO:0000256" key="2">
    <source>
        <dbReference type="ARBA" id="ARBA00023015"/>
    </source>
</evidence>
<keyword evidence="4" id="KW-0804">Transcription</keyword>
<organism evidence="8 9">
    <name type="scientific">Roseisolibacter agri</name>
    <dbReference type="NCBI Taxonomy" id="2014610"/>
    <lineage>
        <taxon>Bacteria</taxon>
        <taxon>Pseudomonadati</taxon>
        <taxon>Gemmatimonadota</taxon>
        <taxon>Gemmatimonadia</taxon>
        <taxon>Gemmatimonadales</taxon>
        <taxon>Gemmatimonadaceae</taxon>
        <taxon>Roseisolibacter</taxon>
    </lineage>
</organism>
<dbReference type="SUPFAM" id="SSF52172">
    <property type="entry name" value="CheY-like"/>
    <property type="match status" value="1"/>
</dbReference>
<dbReference type="PROSITE" id="PS50043">
    <property type="entry name" value="HTH_LUXR_2"/>
    <property type="match status" value="1"/>
</dbReference>
<comment type="caution">
    <text evidence="8">The sequence shown here is derived from an EMBL/GenBank/DDBJ whole genome shotgun (WGS) entry which is preliminary data.</text>
</comment>
<dbReference type="AlphaFoldDB" id="A0AA37V1T9"/>
<dbReference type="EMBL" id="BRXS01000001">
    <property type="protein sequence ID" value="GLC24282.1"/>
    <property type="molecule type" value="Genomic_DNA"/>
</dbReference>
<dbReference type="PANTHER" id="PTHR43214">
    <property type="entry name" value="TWO-COMPONENT RESPONSE REGULATOR"/>
    <property type="match status" value="1"/>
</dbReference>
<evidence type="ECO:0000256" key="1">
    <source>
        <dbReference type="ARBA" id="ARBA00022553"/>
    </source>
</evidence>
<sequence>MTAGATARIRVVLADDHGVVRLGLRTLLSAAPDVEVVGEASDGHEVLVLCERLAPDIVVMDLSMSGMDGVTATRELARRRGPAGTTPRVLVLTMHDEEEYLIPLLEAGASGYVVKDAASTELLDALRAVAAGRVYVRPSAAHVLAAGWTRRAQQDATRARYESLSERERAVFILIAQGYTPSQIGERLHISAKTADTYRRRINDKLGFSERADYVRHALELGLLTSSGETPPAVR</sequence>
<dbReference type="PROSITE" id="PS50110">
    <property type="entry name" value="RESPONSE_REGULATORY"/>
    <property type="match status" value="1"/>
</dbReference>
<evidence type="ECO:0000259" key="7">
    <source>
        <dbReference type="PROSITE" id="PS50110"/>
    </source>
</evidence>
<dbReference type="InterPro" id="IPR001789">
    <property type="entry name" value="Sig_transdc_resp-reg_receiver"/>
</dbReference>
<evidence type="ECO:0000256" key="4">
    <source>
        <dbReference type="ARBA" id="ARBA00023163"/>
    </source>
</evidence>
<dbReference type="PANTHER" id="PTHR43214:SF24">
    <property type="entry name" value="TRANSCRIPTIONAL REGULATORY PROTEIN NARL-RELATED"/>
    <property type="match status" value="1"/>
</dbReference>
<evidence type="ECO:0000256" key="3">
    <source>
        <dbReference type="ARBA" id="ARBA00023125"/>
    </source>
</evidence>
<dbReference type="Pfam" id="PF00072">
    <property type="entry name" value="Response_reg"/>
    <property type="match status" value="1"/>
</dbReference>
<dbReference type="InterPro" id="IPR016032">
    <property type="entry name" value="Sig_transdc_resp-reg_C-effctor"/>
</dbReference>
<dbReference type="InterPro" id="IPR039420">
    <property type="entry name" value="WalR-like"/>
</dbReference>
<dbReference type="InterPro" id="IPR000792">
    <property type="entry name" value="Tscrpt_reg_LuxR_C"/>
</dbReference>
<feature type="domain" description="Response regulatory" evidence="7">
    <location>
        <begin position="10"/>
        <end position="130"/>
    </location>
</feature>
<evidence type="ECO:0000259" key="6">
    <source>
        <dbReference type="PROSITE" id="PS50043"/>
    </source>
</evidence>
<accession>A0AA37V1T9</accession>
<dbReference type="PRINTS" id="PR00038">
    <property type="entry name" value="HTHLUXR"/>
</dbReference>
<dbReference type="SMART" id="SM00421">
    <property type="entry name" value="HTH_LUXR"/>
    <property type="match status" value="1"/>
</dbReference>
<gene>
    <name evidence="8" type="ORF">rosag_07950</name>
</gene>
<dbReference type="InterPro" id="IPR058245">
    <property type="entry name" value="NreC/VraR/RcsB-like_REC"/>
</dbReference>
<keyword evidence="2" id="KW-0805">Transcription regulation</keyword>
<feature type="domain" description="HTH luxR-type" evidence="6">
    <location>
        <begin position="157"/>
        <end position="222"/>
    </location>
</feature>
<evidence type="ECO:0000256" key="5">
    <source>
        <dbReference type="PROSITE-ProRule" id="PRU00169"/>
    </source>
</evidence>
<keyword evidence="1 5" id="KW-0597">Phosphoprotein</keyword>
<evidence type="ECO:0000313" key="8">
    <source>
        <dbReference type="EMBL" id="GLC24282.1"/>
    </source>
</evidence>
<dbReference type="Proteomes" id="UP001161325">
    <property type="component" value="Unassembled WGS sequence"/>
</dbReference>
<name>A0AA37V1T9_9BACT</name>
<protein>
    <submittedName>
        <fullName evidence="8">DNA-binding response regulator</fullName>
    </submittedName>
</protein>
<dbReference type="CDD" id="cd17535">
    <property type="entry name" value="REC_NarL-like"/>
    <property type="match status" value="1"/>
</dbReference>
<keyword evidence="9" id="KW-1185">Reference proteome</keyword>
<dbReference type="RefSeq" id="WP_284348730.1">
    <property type="nucleotide sequence ID" value="NZ_BRXS01000001.1"/>
</dbReference>
<dbReference type="GO" id="GO:0003677">
    <property type="term" value="F:DNA binding"/>
    <property type="evidence" value="ECO:0007669"/>
    <property type="project" value="UniProtKB-KW"/>
</dbReference>
<dbReference type="GO" id="GO:0000160">
    <property type="term" value="P:phosphorelay signal transduction system"/>
    <property type="evidence" value="ECO:0007669"/>
    <property type="project" value="InterPro"/>
</dbReference>
<dbReference type="GO" id="GO:0006355">
    <property type="term" value="P:regulation of DNA-templated transcription"/>
    <property type="evidence" value="ECO:0007669"/>
    <property type="project" value="InterPro"/>
</dbReference>
<dbReference type="SMART" id="SM00448">
    <property type="entry name" value="REC"/>
    <property type="match status" value="1"/>
</dbReference>
<feature type="modified residue" description="4-aspartylphosphate" evidence="5">
    <location>
        <position position="61"/>
    </location>
</feature>
<dbReference type="Gene3D" id="3.40.50.2300">
    <property type="match status" value="1"/>
</dbReference>
<dbReference type="InterPro" id="IPR011006">
    <property type="entry name" value="CheY-like_superfamily"/>
</dbReference>
<dbReference type="CDD" id="cd06170">
    <property type="entry name" value="LuxR_C_like"/>
    <property type="match status" value="1"/>
</dbReference>
<reference evidence="8" key="1">
    <citation type="submission" date="2022-08" db="EMBL/GenBank/DDBJ databases">
        <title>Draft genome sequencing of Roseisolibacter agri AW1220.</title>
        <authorList>
            <person name="Tobiishi Y."/>
            <person name="Tonouchi A."/>
        </authorList>
    </citation>
    <scope>NUCLEOTIDE SEQUENCE</scope>
    <source>
        <strain evidence="8">AW1220</strain>
    </source>
</reference>
<keyword evidence="3 8" id="KW-0238">DNA-binding</keyword>
<dbReference type="SUPFAM" id="SSF46894">
    <property type="entry name" value="C-terminal effector domain of the bipartite response regulators"/>
    <property type="match status" value="1"/>
</dbReference>